<dbReference type="GO" id="GO:0009395">
    <property type="term" value="P:phospholipid catabolic process"/>
    <property type="evidence" value="ECO:0007669"/>
    <property type="project" value="TreeGrafter"/>
</dbReference>
<protein>
    <submittedName>
        <fullName evidence="2">Uncharacterized protein</fullName>
    </submittedName>
</protein>
<name>A0A1U9KQM9_9PROT</name>
<accession>A0A1U9KQM9</accession>
<evidence type="ECO:0000313" key="2">
    <source>
        <dbReference type="EMBL" id="AQS88154.1"/>
    </source>
</evidence>
<reference evidence="2 3" key="1">
    <citation type="submission" date="2016-03" db="EMBL/GenBank/DDBJ databases">
        <title>Acetic acid bacteria sequencing.</title>
        <authorList>
            <person name="Brandt J."/>
            <person name="Jakob F."/>
            <person name="Vogel R.F."/>
        </authorList>
    </citation>
    <scope>NUCLEOTIDE SEQUENCE [LARGE SCALE GENOMIC DNA]</scope>
    <source>
        <strain evidence="2 3">NBRC 101099</strain>
    </source>
</reference>
<evidence type="ECO:0000313" key="3">
    <source>
        <dbReference type="Proteomes" id="UP000188604"/>
    </source>
</evidence>
<dbReference type="PANTHER" id="PTHR31956:SF8">
    <property type="entry name" value="ACID PHOSPHATASE PHOA (AFU_ORTHOLOGUE AFUA_1G03570)"/>
    <property type="match status" value="1"/>
</dbReference>
<sequence length="413" mass="44640">MMLRFGLTAVLALVSMSRAMAAPGLEGVPAYGHIVVIEMENRQYGQIIDADPPTSPGMTELAHQFGVATNYYGISHVSQPNYIAFVSGDQQGITDDDPWYCDASHAPMPRDRAIVAGKPDAASMSTTCEGHGSASAPYTAHHFSTRSLFAQLNDAGISWSMFNQTMPLDPDGTPHPEVAIYPDKKQNPDFHALYVSKHNPADNFDNIRSAPDFLTHNRTEQQFLDEAAAGTLPRFSYFIPDLCHDDHGASGPMNTALQCRHHGAGPSPLLTLGDQKVQQLVEAVRHSPLWNSAENVAVVVTFDEDDYGSAGIQGCCGYHPVAEGGARFDTLNQGGGHIPTIVITNHGAARMQDATPYNHYSLLRTVEDAFGIAEHLGHAADIRPVQPADGSFVQTPVLPMVKLFSVQPSRASR</sequence>
<dbReference type="Gene3D" id="3.40.720.10">
    <property type="entry name" value="Alkaline Phosphatase, subunit A"/>
    <property type="match status" value="1"/>
</dbReference>
<dbReference type="KEGG" id="nch:A0U93_09620"/>
<gene>
    <name evidence="2" type="ORF">A0U93_09620</name>
</gene>
<evidence type="ECO:0000256" key="1">
    <source>
        <dbReference type="ARBA" id="ARBA00022801"/>
    </source>
</evidence>
<dbReference type="Proteomes" id="UP000188604">
    <property type="component" value="Chromosome"/>
</dbReference>
<dbReference type="RefSeq" id="WP_169852734.1">
    <property type="nucleotide sequence ID" value="NZ_BJXS01000003.1"/>
</dbReference>
<dbReference type="GO" id="GO:0016788">
    <property type="term" value="F:hydrolase activity, acting on ester bonds"/>
    <property type="evidence" value="ECO:0007669"/>
    <property type="project" value="InterPro"/>
</dbReference>
<dbReference type="InterPro" id="IPR007312">
    <property type="entry name" value="Phosphoesterase"/>
</dbReference>
<proteinExistence type="predicted"/>
<dbReference type="AlphaFoldDB" id="A0A1U9KQM9"/>
<keyword evidence="1" id="KW-0378">Hydrolase</keyword>
<dbReference type="InterPro" id="IPR017850">
    <property type="entry name" value="Alkaline_phosphatase_core_sf"/>
</dbReference>
<dbReference type="Pfam" id="PF04185">
    <property type="entry name" value="Phosphoesterase"/>
    <property type="match status" value="1"/>
</dbReference>
<dbReference type="EMBL" id="CP014691">
    <property type="protein sequence ID" value="AQS88154.1"/>
    <property type="molecule type" value="Genomic_DNA"/>
</dbReference>
<dbReference type="STRING" id="320497.A0U93_09620"/>
<organism evidence="2 3">
    <name type="scientific">Neoasaia chiangmaiensis</name>
    <dbReference type="NCBI Taxonomy" id="320497"/>
    <lineage>
        <taxon>Bacteria</taxon>
        <taxon>Pseudomonadati</taxon>
        <taxon>Pseudomonadota</taxon>
        <taxon>Alphaproteobacteria</taxon>
        <taxon>Acetobacterales</taxon>
        <taxon>Acetobacteraceae</taxon>
        <taxon>Neoasaia</taxon>
    </lineage>
</organism>
<keyword evidence="3" id="KW-1185">Reference proteome</keyword>
<dbReference type="PANTHER" id="PTHR31956">
    <property type="entry name" value="NON-SPECIFIC PHOSPHOLIPASE C4-RELATED"/>
    <property type="match status" value="1"/>
</dbReference>